<reference evidence="1" key="1">
    <citation type="submission" date="2018-10" db="EMBL/GenBank/DDBJ databases">
        <authorList>
            <person name="Gruber-Vodicka H."/>
            <person name="Jaeckle O."/>
        </authorList>
    </citation>
    <scope>NUCLEOTIDE SEQUENCE</scope>
</reference>
<name>A0A484H7J2_9ZZZZ</name>
<dbReference type="EMBL" id="LR026963">
    <property type="protein sequence ID" value="VBB69570.1"/>
    <property type="molecule type" value="Genomic_DNA"/>
</dbReference>
<dbReference type="AlphaFoldDB" id="A0A484H7J2"/>
<sequence>MRFHTLPNSYLFPSIWDEALHFGVYENGSIAHSMVNQ</sequence>
<protein>
    <submittedName>
        <fullName evidence="1">Uncharacterized protein</fullName>
    </submittedName>
</protein>
<proteinExistence type="predicted"/>
<gene>
    <name evidence="1" type="ORF">RIEGSTA812A_PEG_1043</name>
</gene>
<accession>A0A484H7J2</accession>
<evidence type="ECO:0000313" key="1">
    <source>
        <dbReference type="EMBL" id="VBB69570.1"/>
    </source>
</evidence>
<organism evidence="1">
    <name type="scientific">invertebrate metagenome</name>
    <dbReference type="NCBI Taxonomy" id="1711999"/>
    <lineage>
        <taxon>unclassified sequences</taxon>
        <taxon>metagenomes</taxon>
        <taxon>organismal metagenomes</taxon>
    </lineage>
</organism>